<name>A0A4P9C5U3_EUBML</name>
<dbReference type="PANTHER" id="PTHR43297:SF14">
    <property type="entry name" value="ATPASE AAA-TYPE CORE DOMAIN-CONTAINING PROTEIN"/>
    <property type="match status" value="1"/>
</dbReference>
<dbReference type="GO" id="GO:0005886">
    <property type="term" value="C:plasma membrane"/>
    <property type="evidence" value="ECO:0007669"/>
    <property type="project" value="UniProtKB-SubCell"/>
</dbReference>
<dbReference type="SUPFAM" id="SSF52540">
    <property type="entry name" value="P-loop containing nucleoside triphosphate hydrolases"/>
    <property type="match status" value="1"/>
</dbReference>
<dbReference type="Pfam" id="PF00005">
    <property type="entry name" value="ABC_tran"/>
    <property type="match status" value="1"/>
</dbReference>
<sequence>MSGLLRVKDLSVTDVRGGEVIVNKLSFELRANSCLGIVGESGSGKSMTARAVLGLLNPWLKTTGSALFTQKDCETELIGLEESRLRHIRGREICMILQDAMTAFDPLARVGTQMAETFAQNLKMDKKDAKALAPEVLAALNIRDPEQVVRKYPHQLSGGMLQRCMIAIALAMKPAVIIADEPTTALDAVNQQQVVEAFELLRQETGTALIFISHDLGVVKRLCDDLFVMEKGCGVEAGRAEEVFRNPQNDYTRYLIDTRLMITDSFKKAMKKEARHEEPGRN</sequence>
<feature type="domain" description="ABC transporter" evidence="10">
    <location>
        <begin position="5"/>
        <end position="256"/>
    </location>
</feature>
<dbReference type="PROSITE" id="PS50893">
    <property type="entry name" value="ABC_TRANSPORTER_2"/>
    <property type="match status" value="1"/>
</dbReference>
<dbReference type="RefSeq" id="WP_074616981.1">
    <property type="nucleotide sequence ID" value="NZ_CP029487.1"/>
</dbReference>
<evidence type="ECO:0000256" key="3">
    <source>
        <dbReference type="ARBA" id="ARBA00022448"/>
    </source>
</evidence>
<reference evidence="11 12" key="1">
    <citation type="submission" date="2018-05" db="EMBL/GenBank/DDBJ databases">
        <title>Genome comparison of Eubacterium sp.</title>
        <authorList>
            <person name="Feng Y."/>
            <person name="Sanchez-Andrea I."/>
            <person name="Stams A.J.M."/>
            <person name="De Vos W.M."/>
        </authorList>
    </citation>
    <scope>NUCLEOTIDE SEQUENCE [LARGE SCALE GENOMIC DNA]</scope>
    <source>
        <strain evidence="11 12">YI</strain>
    </source>
</reference>
<evidence type="ECO:0000313" key="12">
    <source>
        <dbReference type="Proteomes" id="UP000218387"/>
    </source>
</evidence>
<dbReference type="KEGG" id="emt:CPZ25_005145"/>
<protein>
    <submittedName>
        <fullName evidence="11">ABC transporter ATP-binding protein</fullName>
    </submittedName>
</protein>
<evidence type="ECO:0000259" key="10">
    <source>
        <dbReference type="PROSITE" id="PS50893"/>
    </source>
</evidence>
<keyword evidence="6" id="KW-0547">Nucleotide-binding</keyword>
<keyword evidence="7 11" id="KW-0067">ATP-binding</keyword>
<evidence type="ECO:0000256" key="9">
    <source>
        <dbReference type="ARBA" id="ARBA00023136"/>
    </source>
</evidence>
<gene>
    <name evidence="11" type="ORF">CPZ25_005145</name>
</gene>
<evidence type="ECO:0000256" key="1">
    <source>
        <dbReference type="ARBA" id="ARBA00004202"/>
    </source>
</evidence>
<proteinExistence type="inferred from homology"/>
<keyword evidence="5" id="KW-0997">Cell inner membrane</keyword>
<keyword evidence="8" id="KW-1278">Translocase</keyword>
<comment type="subcellular location">
    <subcellularLocation>
        <location evidence="1">Cell membrane</location>
        <topology evidence="1">Peripheral membrane protein</topology>
    </subcellularLocation>
</comment>
<evidence type="ECO:0000313" key="11">
    <source>
        <dbReference type="EMBL" id="QCT70740.1"/>
    </source>
</evidence>
<comment type="similarity">
    <text evidence="2">Belongs to the ABC transporter superfamily.</text>
</comment>
<keyword evidence="4" id="KW-1003">Cell membrane</keyword>
<evidence type="ECO:0000256" key="7">
    <source>
        <dbReference type="ARBA" id="ARBA00022840"/>
    </source>
</evidence>
<dbReference type="Gene3D" id="3.40.50.300">
    <property type="entry name" value="P-loop containing nucleotide triphosphate hydrolases"/>
    <property type="match status" value="1"/>
</dbReference>
<keyword evidence="12" id="KW-1185">Reference proteome</keyword>
<dbReference type="InterPro" id="IPR027417">
    <property type="entry name" value="P-loop_NTPase"/>
</dbReference>
<evidence type="ECO:0000256" key="2">
    <source>
        <dbReference type="ARBA" id="ARBA00005417"/>
    </source>
</evidence>
<evidence type="ECO:0000256" key="4">
    <source>
        <dbReference type="ARBA" id="ARBA00022475"/>
    </source>
</evidence>
<dbReference type="AlphaFoldDB" id="A0A4P9C5U3"/>
<dbReference type="GO" id="GO:0016887">
    <property type="term" value="F:ATP hydrolysis activity"/>
    <property type="evidence" value="ECO:0007669"/>
    <property type="project" value="InterPro"/>
</dbReference>
<dbReference type="EMBL" id="CP029487">
    <property type="protein sequence ID" value="QCT70740.1"/>
    <property type="molecule type" value="Genomic_DNA"/>
</dbReference>
<dbReference type="InterPro" id="IPR050388">
    <property type="entry name" value="ABC_Ni/Peptide_Import"/>
</dbReference>
<evidence type="ECO:0000256" key="5">
    <source>
        <dbReference type="ARBA" id="ARBA00022519"/>
    </source>
</evidence>
<evidence type="ECO:0000256" key="8">
    <source>
        <dbReference type="ARBA" id="ARBA00022967"/>
    </source>
</evidence>
<dbReference type="Proteomes" id="UP000218387">
    <property type="component" value="Chromosome"/>
</dbReference>
<dbReference type="CDD" id="cd03257">
    <property type="entry name" value="ABC_NikE_OppD_transporters"/>
    <property type="match status" value="1"/>
</dbReference>
<dbReference type="InterPro" id="IPR003439">
    <property type="entry name" value="ABC_transporter-like_ATP-bd"/>
</dbReference>
<keyword evidence="3" id="KW-0813">Transport</keyword>
<evidence type="ECO:0000256" key="6">
    <source>
        <dbReference type="ARBA" id="ARBA00022741"/>
    </source>
</evidence>
<dbReference type="InterPro" id="IPR003593">
    <property type="entry name" value="AAA+_ATPase"/>
</dbReference>
<dbReference type="SMART" id="SM00382">
    <property type="entry name" value="AAA"/>
    <property type="match status" value="1"/>
</dbReference>
<organism evidence="11 12">
    <name type="scientific">Eubacterium maltosivorans</name>
    <dbReference type="NCBI Taxonomy" id="2041044"/>
    <lineage>
        <taxon>Bacteria</taxon>
        <taxon>Bacillati</taxon>
        <taxon>Bacillota</taxon>
        <taxon>Clostridia</taxon>
        <taxon>Eubacteriales</taxon>
        <taxon>Eubacteriaceae</taxon>
        <taxon>Eubacterium</taxon>
    </lineage>
</organism>
<dbReference type="GO" id="GO:0005524">
    <property type="term" value="F:ATP binding"/>
    <property type="evidence" value="ECO:0007669"/>
    <property type="project" value="UniProtKB-KW"/>
</dbReference>
<dbReference type="PANTHER" id="PTHR43297">
    <property type="entry name" value="OLIGOPEPTIDE TRANSPORT ATP-BINDING PROTEIN APPD"/>
    <property type="match status" value="1"/>
</dbReference>
<accession>A0A4P9C5U3</accession>
<keyword evidence="9" id="KW-0472">Membrane</keyword>